<protein>
    <submittedName>
        <fullName evidence="8">MFS transporter</fullName>
    </submittedName>
</protein>
<evidence type="ECO:0000256" key="2">
    <source>
        <dbReference type="ARBA" id="ARBA00022475"/>
    </source>
</evidence>
<dbReference type="GO" id="GO:0022857">
    <property type="term" value="F:transmembrane transporter activity"/>
    <property type="evidence" value="ECO:0007669"/>
    <property type="project" value="InterPro"/>
</dbReference>
<feature type="transmembrane region" description="Helical" evidence="6">
    <location>
        <begin position="207"/>
        <end position="233"/>
    </location>
</feature>
<evidence type="ECO:0000256" key="3">
    <source>
        <dbReference type="ARBA" id="ARBA00022692"/>
    </source>
</evidence>
<feature type="transmembrane region" description="Helical" evidence="6">
    <location>
        <begin position="245"/>
        <end position="270"/>
    </location>
</feature>
<evidence type="ECO:0000256" key="1">
    <source>
        <dbReference type="ARBA" id="ARBA00004651"/>
    </source>
</evidence>
<feature type="transmembrane region" description="Helical" evidence="6">
    <location>
        <begin position="143"/>
        <end position="163"/>
    </location>
</feature>
<dbReference type="GO" id="GO:0005886">
    <property type="term" value="C:plasma membrane"/>
    <property type="evidence" value="ECO:0007669"/>
    <property type="project" value="UniProtKB-SubCell"/>
</dbReference>
<feature type="transmembrane region" description="Helical" evidence="6">
    <location>
        <begin position="115"/>
        <end position="131"/>
    </location>
</feature>
<evidence type="ECO:0000259" key="7">
    <source>
        <dbReference type="PROSITE" id="PS50850"/>
    </source>
</evidence>
<feature type="transmembrane region" description="Helical" evidence="6">
    <location>
        <begin position="51"/>
        <end position="70"/>
    </location>
</feature>
<dbReference type="PROSITE" id="PS50850">
    <property type="entry name" value="MFS"/>
    <property type="match status" value="1"/>
</dbReference>
<evidence type="ECO:0000256" key="4">
    <source>
        <dbReference type="ARBA" id="ARBA00022989"/>
    </source>
</evidence>
<sequence>MPALPAAFRRLAASNLAAQCSEQIALAAAPLVAVLALGANAAQTGYLQTAQTLPFLLLSLPAGVLADRIARRALMTAAECARAASLLGLLALLAVDGLNLAALAVLGFLGAVGTVAYNVAAPALVPTLLPATQLAQANRWLELARSAAFSAGPALGGALVGGIGAASAYGLATLLSLLAAGLLAGLPPEPPRAAARRHLGRELREGAAFVAAHPLLRPVLVTAVCFNTAWFVLQAVYVVYAVERLGLTAAGVGMTLGIYGAGMLAGALAAPWLAARLSFGALIAAGPTCALAASLILLSTLAWPAGAWAGVGLFLFGAGPILWTIATTTLRQAVTPNALLGRVSAVIVTATFGARPVGALIGATLAARLGMDACLWLSSAGFAAQFVVLLASPVARLRRQPEAAAG</sequence>
<dbReference type="CDD" id="cd06173">
    <property type="entry name" value="MFS_MefA_like"/>
    <property type="match status" value="1"/>
</dbReference>
<accession>A0A120LGR3</accession>
<dbReference type="EMBL" id="CP014060">
    <property type="protein sequence ID" value="AMG34896.1"/>
    <property type="molecule type" value="Genomic_DNA"/>
</dbReference>
<evidence type="ECO:0000256" key="5">
    <source>
        <dbReference type="ARBA" id="ARBA00023136"/>
    </source>
</evidence>
<dbReference type="SUPFAM" id="SSF103473">
    <property type="entry name" value="MFS general substrate transporter"/>
    <property type="match status" value="1"/>
</dbReference>
<name>A0A120LGR3_ALCXX</name>
<dbReference type="PANTHER" id="PTHR23513">
    <property type="entry name" value="INTEGRAL MEMBRANE EFFLUX PROTEIN-RELATED"/>
    <property type="match status" value="1"/>
</dbReference>
<feature type="transmembrane region" description="Helical" evidence="6">
    <location>
        <begin position="375"/>
        <end position="395"/>
    </location>
</feature>
<organism evidence="8 9">
    <name type="scientific">Alcaligenes xylosoxydans xylosoxydans</name>
    <name type="common">Achromobacter xylosoxidans</name>
    <dbReference type="NCBI Taxonomy" id="85698"/>
    <lineage>
        <taxon>Bacteria</taxon>
        <taxon>Pseudomonadati</taxon>
        <taxon>Pseudomonadota</taxon>
        <taxon>Betaproteobacteria</taxon>
        <taxon>Burkholderiales</taxon>
        <taxon>Alcaligenaceae</taxon>
        <taxon>Achromobacter</taxon>
    </lineage>
</organism>
<dbReference type="Gene3D" id="1.20.1250.20">
    <property type="entry name" value="MFS general substrate transporter like domains"/>
    <property type="match status" value="1"/>
</dbReference>
<dbReference type="InterPro" id="IPR036259">
    <property type="entry name" value="MFS_trans_sf"/>
</dbReference>
<keyword evidence="4 6" id="KW-1133">Transmembrane helix</keyword>
<keyword evidence="5 6" id="KW-0472">Membrane</keyword>
<dbReference type="InterPro" id="IPR011701">
    <property type="entry name" value="MFS"/>
</dbReference>
<feature type="transmembrane region" description="Helical" evidence="6">
    <location>
        <begin position="277"/>
        <end position="299"/>
    </location>
</feature>
<dbReference type="AlphaFoldDB" id="A0A120LGR3"/>
<dbReference type="Proteomes" id="UP000060602">
    <property type="component" value="Chromosome"/>
</dbReference>
<dbReference type="RefSeq" id="WP_061070976.1">
    <property type="nucleotide sequence ID" value="NZ_CP014060.2"/>
</dbReference>
<feature type="transmembrane region" description="Helical" evidence="6">
    <location>
        <begin position="305"/>
        <end position="327"/>
    </location>
</feature>
<comment type="subcellular location">
    <subcellularLocation>
        <location evidence="1">Cell membrane</location>
        <topology evidence="1">Multi-pass membrane protein</topology>
    </subcellularLocation>
</comment>
<keyword evidence="2" id="KW-1003">Cell membrane</keyword>
<gene>
    <name evidence="8" type="ORF">AL504_01770</name>
</gene>
<feature type="domain" description="Major facilitator superfamily (MFS) profile" evidence="7">
    <location>
        <begin position="1"/>
        <end position="396"/>
    </location>
</feature>
<evidence type="ECO:0000313" key="9">
    <source>
        <dbReference type="Proteomes" id="UP000060602"/>
    </source>
</evidence>
<evidence type="ECO:0000313" key="8">
    <source>
        <dbReference type="EMBL" id="AMG34896.1"/>
    </source>
</evidence>
<proteinExistence type="predicted"/>
<keyword evidence="3 6" id="KW-0812">Transmembrane</keyword>
<dbReference type="PANTHER" id="PTHR23513:SF6">
    <property type="entry name" value="MAJOR FACILITATOR SUPERFAMILY ASSOCIATED DOMAIN-CONTAINING PROTEIN"/>
    <property type="match status" value="1"/>
</dbReference>
<feature type="transmembrane region" description="Helical" evidence="6">
    <location>
        <begin position="82"/>
        <end position="109"/>
    </location>
</feature>
<dbReference type="InterPro" id="IPR020846">
    <property type="entry name" value="MFS_dom"/>
</dbReference>
<dbReference type="Pfam" id="PF07690">
    <property type="entry name" value="MFS_1"/>
    <property type="match status" value="1"/>
</dbReference>
<reference evidence="9" key="1">
    <citation type="submission" date="2015-12" db="EMBL/GenBank/DDBJ databases">
        <title>FDA dAtabase for Regulatory Grade micrObial Sequences (FDA-ARGOS): Supporting development and validation of Infectious Disease Dx tests.</title>
        <authorList>
            <person name="Case J."/>
            <person name="Tallon L."/>
            <person name="Sadzewicz L."/>
            <person name="Sengamalay N."/>
            <person name="Ott S."/>
            <person name="Godinez A."/>
            <person name="Nagaraj S."/>
            <person name="Nadendla S."/>
            <person name="Sichtig H."/>
        </authorList>
    </citation>
    <scope>NUCLEOTIDE SEQUENCE [LARGE SCALE GENOMIC DNA]</scope>
    <source>
        <strain evidence="9">FDAARGOS_147</strain>
    </source>
</reference>
<evidence type="ECO:0000256" key="6">
    <source>
        <dbReference type="SAM" id="Phobius"/>
    </source>
</evidence>
<feature type="transmembrane region" description="Helical" evidence="6">
    <location>
        <begin position="339"/>
        <end position="363"/>
    </location>
</feature>